<feature type="compositionally biased region" description="Basic and acidic residues" evidence="1">
    <location>
        <begin position="1"/>
        <end position="17"/>
    </location>
</feature>
<name>V4PNR6_9CAUL</name>
<reference evidence="2 3" key="1">
    <citation type="journal article" date="2014" name="Nature">
        <title>Sequential evolution of bacterial morphology by co-option of a developmental regulator.</title>
        <authorList>
            <person name="Jiang C."/>
            <person name="Brown P.J."/>
            <person name="Ducret A."/>
            <person name="Brun Y.V."/>
        </authorList>
    </citation>
    <scope>NUCLEOTIDE SEQUENCE [LARGE SCALE GENOMIC DNA]</scope>
    <source>
        <strain evidence="2 3">DSM 16100</strain>
    </source>
</reference>
<protein>
    <submittedName>
        <fullName evidence="2">Uncharacterized protein</fullName>
    </submittedName>
</protein>
<evidence type="ECO:0000313" key="3">
    <source>
        <dbReference type="Proteomes" id="UP000017837"/>
    </source>
</evidence>
<dbReference type="AlphaFoldDB" id="V4PNR6"/>
<feature type="compositionally biased region" description="Basic and acidic residues" evidence="1">
    <location>
        <begin position="27"/>
        <end position="48"/>
    </location>
</feature>
<organism evidence="2 3">
    <name type="scientific">Asticcacaulis benevestitus DSM 16100 = ATCC BAA-896</name>
    <dbReference type="NCBI Taxonomy" id="1121022"/>
    <lineage>
        <taxon>Bacteria</taxon>
        <taxon>Pseudomonadati</taxon>
        <taxon>Pseudomonadota</taxon>
        <taxon>Alphaproteobacteria</taxon>
        <taxon>Caulobacterales</taxon>
        <taxon>Caulobacteraceae</taxon>
        <taxon>Asticcacaulis</taxon>
    </lineage>
</organism>
<dbReference type="Proteomes" id="UP000017837">
    <property type="component" value="Unassembled WGS sequence"/>
</dbReference>
<feature type="region of interest" description="Disordered" evidence="1">
    <location>
        <begin position="1"/>
        <end position="54"/>
    </location>
</feature>
<dbReference type="EMBL" id="AWGB01000027">
    <property type="protein sequence ID" value="ESQ89926.1"/>
    <property type="molecule type" value="Genomic_DNA"/>
</dbReference>
<accession>V4PNR6</accession>
<dbReference type="PATRIC" id="fig|1121022.4.peg.2650"/>
<proteinExistence type="predicted"/>
<comment type="caution">
    <text evidence="2">The sequence shown here is derived from an EMBL/GenBank/DDBJ whole genome shotgun (WGS) entry which is preliminary data.</text>
</comment>
<keyword evidence="3" id="KW-1185">Reference proteome</keyword>
<sequence>MSEARSYKTEPAPRETHQTGTGLGLPGERRSGKQAERPKLDKHVKREWNMPNHL</sequence>
<evidence type="ECO:0000256" key="1">
    <source>
        <dbReference type="SAM" id="MobiDB-lite"/>
    </source>
</evidence>
<gene>
    <name evidence="2" type="ORF">ABENE_13050</name>
</gene>
<evidence type="ECO:0000313" key="2">
    <source>
        <dbReference type="EMBL" id="ESQ89926.1"/>
    </source>
</evidence>